<keyword evidence="1" id="KW-0472">Membrane</keyword>
<feature type="transmembrane region" description="Helical" evidence="1">
    <location>
        <begin position="42"/>
        <end position="61"/>
    </location>
</feature>
<feature type="transmembrane region" description="Helical" evidence="1">
    <location>
        <begin position="5"/>
        <end position="22"/>
    </location>
</feature>
<comment type="caution">
    <text evidence="2">The sequence shown here is derived from an EMBL/GenBank/DDBJ whole genome shotgun (WGS) entry which is preliminary data.</text>
</comment>
<gene>
    <name evidence="2" type="ORF">SDC9_171839</name>
</gene>
<sequence>MIKRFLVTALVFLLIDIVWLAFISPKLYKANIGHLMSDKVNFIAAGVFYLLYVGALLYFVIDPAIAGGSVWQGIWRGAFLGLVMYATYDLTNLATLKDWPLKITIIDLIWGTFITSATSGIVTRIFLK</sequence>
<dbReference type="InterPro" id="IPR018687">
    <property type="entry name" value="DUF2177_membr"/>
</dbReference>
<evidence type="ECO:0000256" key="1">
    <source>
        <dbReference type="SAM" id="Phobius"/>
    </source>
</evidence>
<organism evidence="2">
    <name type="scientific">bioreactor metagenome</name>
    <dbReference type="NCBI Taxonomy" id="1076179"/>
    <lineage>
        <taxon>unclassified sequences</taxon>
        <taxon>metagenomes</taxon>
        <taxon>ecological metagenomes</taxon>
    </lineage>
</organism>
<dbReference type="EMBL" id="VSSQ01073294">
    <property type="protein sequence ID" value="MPN24440.1"/>
    <property type="molecule type" value="Genomic_DNA"/>
</dbReference>
<proteinExistence type="predicted"/>
<protein>
    <recommendedName>
        <fullName evidence="3">DUF2177 domain-containing protein</fullName>
    </recommendedName>
</protein>
<keyword evidence="1" id="KW-1133">Transmembrane helix</keyword>
<evidence type="ECO:0000313" key="2">
    <source>
        <dbReference type="EMBL" id="MPN24440.1"/>
    </source>
</evidence>
<accession>A0A645GEC6</accession>
<feature type="transmembrane region" description="Helical" evidence="1">
    <location>
        <begin position="73"/>
        <end position="88"/>
    </location>
</feature>
<reference evidence="2" key="1">
    <citation type="submission" date="2019-08" db="EMBL/GenBank/DDBJ databases">
        <authorList>
            <person name="Kucharzyk K."/>
            <person name="Murdoch R.W."/>
            <person name="Higgins S."/>
            <person name="Loffler F."/>
        </authorList>
    </citation>
    <scope>NUCLEOTIDE SEQUENCE</scope>
</reference>
<dbReference type="AlphaFoldDB" id="A0A645GEC6"/>
<feature type="transmembrane region" description="Helical" evidence="1">
    <location>
        <begin position="108"/>
        <end position="127"/>
    </location>
</feature>
<dbReference type="Pfam" id="PF09945">
    <property type="entry name" value="DUF2177"/>
    <property type="match status" value="1"/>
</dbReference>
<name>A0A645GEC6_9ZZZZ</name>
<keyword evidence="1" id="KW-0812">Transmembrane</keyword>
<evidence type="ECO:0008006" key="3">
    <source>
        <dbReference type="Google" id="ProtNLM"/>
    </source>
</evidence>